<name>A0A6C0JUE4_9ZZZZ</name>
<dbReference type="AlphaFoldDB" id="A0A6C0JUE4"/>
<dbReference type="EMBL" id="MN740700">
    <property type="protein sequence ID" value="QHU08993.1"/>
    <property type="molecule type" value="Genomic_DNA"/>
</dbReference>
<organism evidence="1">
    <name type="scientific">viral metagenome</name>
    <dbReference type="NCBI Taxonomy" id="1070528"/>
    <lineage>
        <taxon>unclassified sequences</taxon>
        <taxon>metagenomes</taxon>
        <taxon>organismal metagenomes</taxon>
    </lineage>
</organism>
<protein>
    <submittedName>
        <fullName evidence="1">Uncharacterized protein</fullName>
    </submittedName>
</protein>
<proteinExistence type="predicted"/>
<evidence type="ECO:0000313" key="1">
    <source>
        <dbReference type="EMBL" id="QHU08993.1"/>
    </source>
</evidence>
<reference evidence="1" key="1">
    <citation type="journal article" date="2020" name="Nature">
        <title>Giant virus diversity and host interactions through global metagenomics.</title>
        <authorList>
            <person name="Schulz F."/>
            <person name="Roux S."/>
            <person name="Paez-Espino D."/>
            <person name="Jungbluth S."/>
            <person name="Walsh D.A."/>
            <person name="Denef V.J."/>
            <person name="McMahon K.D."/>
            <person name="Konstantinidis K.T."/>
            <person name="Eloe-Fadrosh E.A."/>
            <person name="Kyrpides N.C."/>
            <person name="Woyke T."/>
        </authorList>
    </citation>
    <scope>NUCLEOTIDE SEQUENCE</scope>
    <source>
        <strain evidence="1">GVMAG-S-1064190-84</strain>
    </source>
</reference>
<accession>A0A6C0JUE4</accession>
<sequence length="147" mass="17266">MGTQRIEEIKRSLAEGRKKNMKKISNDKKIIEKVEEGLTVLFEGGTKFNQEKNKFLKQIPKNIPGGTGVYRRGWEKRIKEAKTIEELKQLRELLNKKLKLKNETNKSKLNILQKAFHGRAVLNINNNVNRRREIFESQKLKKVLNRL</sequence>